<feature type="binding site" description="axial binding residue" evidence="20">
    <location>
        <position position="143"/>
    </location>
    <ligand>
        <name>heme c</name>
        <dbReference type="ChEBI" id="CHEBI:61717"/>
        <label>1</label>
    </ligand>
    <ligandPart>
        <name>Fe</name>
        <dbReference type="ChEBI" id="CHEBI:18248"/>
    </ligandPart>
</feature>
<evidence type="ECO:0000256" key="17">
    <source>
        <dbReference type="ARBA" id="ARBA00023065"/>
    </source>
</evidence>
<keyword evidence="4 19" id="KW-0813">Transport</keyword>
<dbReference type="EMBL" id="MSCW01000001">
    <property type="protein sequence ID" value="ONF45321.1"/>
    <property type="molecule type" value="Genomic_DNA"/>
</dbReference>
<feature type="binding site" description="covalent" evidence="21">
    <location>
        <position position="230"/>
    </location>
    <ligand>
        <name>heme c</name>
        <dbReference type="ChEBI" id="CHEBI:61717"/>
        <label>2</label>
    </ligand>
</feature>
<keyword evidence="16 19" id="KW-0408">Iron</keyword>
<dbReference type="GO" id="GO:0016491">
    <property type="term" value="F:oxidoreductase activity"/>
    <property type="evidence" value="ECO:0007669"/>
    <property type="project" value="UniProtKB-KW"/>
</dbReference>
<dbReference type="GO" id="GO:0020037">
    <property type="term" value="F:heme binding"/>
    <property type="evidence" value="ECO:0007669"/>
    <property type="project" value="InterPro"/>
</dbReference>
<dbReference type="Gene3D" id="6.10.280.130">
    <property type="match status" value="1"/>
</dbReference>
<keyword evidence="14 22" id="KW-1133">Transmembrane helix</keyword>
<evidence type="ECO:0000313" key="25">
    <source>
        <dbReference type="Proteomes" id="UP000189339"/>
    </source>
</evidence>
<comment type="caution">
    <text evidence="24">The sequence shown here is derived from an EMBL/GenBank/DDBJ whole genome shotgun (WGS) entry which is preliminary data.</text>
</comment>
<evidence type="ECO:0000256" key="12">
    <source>
        <dbReference type="ARBA" id="ARBA00022781"/>
    </source>
</evidence>
<comment type="subcellular location">
    <subcellularLocation>
        <location evidence="1 19">Cell inner membrane</location>
    </subcellularLocation>
</comment>
<evidence type="ECO:0000256" key="13">
    <source>
        <dbReference type="ARBA" id="ARBA00022982"/>
    </source>
</evidence>
<evidence type="ECO:0000256" key="18">
    <source>
        <dbReference type="ARBA" id="ARBA00023136"/>
    </source>
</evidence>
<evidence type="ECO:0000256" key="2">
    <source>
        <dbReference type="ARBA" id="ARBA00004673"/>
    </source>
</evidence>
<comment type="function">
    <text evidence="19">C-type cytochrome. Part of the cbb3-type cytochrome c oxidase complex.</text>
</comment>
<dbReference type="AlphaFoldDB" id="A0A1V2DYF4"/>
<evidence type="ECO:0000256" key="4">
    <source>
        <dbReference type="ARBA" id="ARBA00022448"/>
    </source>
</evidence>
<feature type="binding site" description="covalent" evidence="21">
    <location>
        <position position="227"/>
    </location>
    <ligand>
        <name>heme c</name>
        <dbReference type="ChEBI" id="CHEBI:61717"/>
        <label>2</label>
    </ligand>
</feature>
<keyword evidence="15 19" id="KW-0560">Oxidoreductase</keyword>
<keyword evidence="25" id="KW-1185">Reference proteome</keyword>
<accession>A0A1V2DYF4</accession>
<feature type="binding site" description="covalent" evidence="21">
    <location>
        <position position="139"/>
    </location>
    <ligand>
        <name>heme c</name>
        <dbReference type="ChEBI" id="CHEBI:61717"/>
        <label>1</label>
    </ligand>
</feature>
<dbReference type="Gene3D" id="1.10.760.10">
    <property type="entry name" value="Cytochrome c-like domain"/>
    <property type="match status" value="2"/>
</dbReference>
<feature type="binding site" description="covalent" evidence="21">
    <location>
        <position position="142"/>
    </location>
    <ligand>
        <name>heme c</name>
        <dbReference type="ChEBI" id="CHEBI:61717"/>
        <label>1</label>
    </ligand>
</feature>
<protein>
    <recommendedName>
        <fullName evidence="19">Cbb3-type cytochrome c oxidase subunit</fullName>
    </recommendedName>
</protein>
<evidence type="ECO:0000256" key="20">
    <source>
        <dbReference type="PIRSR" id="PIRSR000006-1"/>
    </source>
</evidence>
<evidence type="ECO:0000256" key="10">
    <source>
        <dbReference type="ARBA" id="ARBA00022723"/>
    </source>
</evidence>
<gene>
    <name evidence="24" type="ORF">BTO32_02350</name>
</gene>
<dbReference type="PROSITE" id="PS51007">
    <property type="entry name" value="CYTC"/>
    <property type="match status" value="2"/>
</dbReference>
<feature type="domain" description="Cytochrome c" evidence="23">
    <location>
        <begin position="214"/>
        <end position="295"/>
    </location>
</feature>
<feature type="binding site" description="axial binding residue" evidence="20">
    <location>
        <position position="182"/>
    </location>
    <ligand>
        <name>heme c</name>
        <dbReference type="ChEBI" id="CHEBI:61717"/>
        <label>2</label>
    </ligand>
    <ligandPart>
        <name>Fe</name>
        <dbReference type="ChEBI" id="CHEBI:18248"/>
    </ligandPart>
</feature>
<evidence type="ECO:0000256" key="9">
    <source>
        <dbReference type="ARBA" id="ARBA00022692"/>
    </source>
</evidence>
<evidence type="ECO:0000256" key="1">
    <source>
        <dbReference type="ARBA" id="ARBA00004533"/>
    </source>
</evidence>
<evidence type="ECO:0000256" key="3">
    <source>
        <dbReference type="ARBA" id="ARBA00006113"/>
    </source>
</evidence>
<evidence type="ECO:0000256" key="8">
    <source>
        <dbReference type="ARBA" id="ARBA00022660"/>
    </source>
</evidence>
<feature type="transmembrane region" description="Helical" evidence="22">
    <location>
        <begin position="7"/>
        <end position="25"/>
    </location>
</feature>
<dbReference type="GO" id="GO:0005886">
    <property type="term" value="C:plasma membrane"/>
    <property type="evidence" value="ECO:0007669"/>
    <property type="project" value="UniProtKB-SubCell"/>
</dbReference>
<evidence type="ECO:0000256" key="16">
    <source>
        <dbReference type="ARBA" id="ARBA00023004"/>
    </source>
</evidence>
<dbReference type="InterPro" id="IPR032858">
    <property type="entry name" value="CcoP_N"/>
</dbReference>
<dbReference type="InterPro" id="IPR036909">
    <property type="entry name" value="Cyt_c-like_dom_sf"/>
</dbReference>
<dbReference type="InterPro" id="IPR009056">
    <property type="entry name" value="Cyt_c-like_dom"/>
</dbReference>
<sequence length="297" mass="33177">MSTFWSIWISVIVLGTVFGCWWLLWATRKNQTTDVETDRTMGHSFDGIEEYDNPLPKWWFYLFMATCIFALCYLALYPGLGNWKGLLGWTSYNQWEAEVQEAEEKYGEIYAKFGQTPIPELAKNEDALKIGQRLFANNCAVCHGSAARGQVGFPNLTDNDWLHGGTPEAILQTITHGRMGNMPAKGVMPNMTSEQVDQVVNYVLSFSGREKDPAAAEAGKQVFAQACAACHGPDAKGNQAIGAPNLTDNIWLYGSTYEWIRETVEHGRQNQMPAQSGRLSDDQIHILAAYVYSLSNN</sequence>
<feature type="binding site" description="axial binding residue" evidence="20">
    <location>
        <position position="231"/>
    </location>
    <ligand>
        <name>heme c</name>
        <dbReference type="ChEBI" id="CHEBI:61717"/>
        <label>2</label>
    </ligand>
    <ligandPart>
        <name>Fe</name>
        <dbReference type="ChEBI" id="CHEBI:18248"/>
    </ligandPart>
</feature>
<keyword evidence="7 19" id="KW-0349">Heme</keyword>
<name>A0A1V2DYF4_9GAMM</name>
<feature type="transmembrane region" description="Helical" evidence="22">
    <location>
        <begin position="58"/>
        <end position="77"/>
    </location>
</feature>
<comment type="subunit">
    <text evidence="19">Component of the cbb3-type cytochrome c oxidase.</text>
</comment>
<dbReference type="Pfam" id="PF13442">
    <property type="entry name" value="Cytochrome_CBB3"/>
    <property type="match status" value="2"/>
</dbReference>
<dbReference type="STRING" id="135739.BTO32_02350"/>
<dbReference type="InterPro" id="IPR050597">
    <property type="entry name" value="Cytochrome_c_Oxidase_Subunit"/>
</dbReference>
<keyword evidence="8 19" id="KW-0679">Respiratory chain</keyword>
<dbReference type="GO" id="GO:0005506">
    <property type="term" value="F:iron ion binding"/>
    <property type="evidence" value="ECO:0007669"/>
    <property type="project" value="InterPro"/>
</dbReference>
<dbReference type="GO" id="GO:1902600">
    <property type="term" value="P:proton transmembrane transport"/>
    <property type="evidence" value="ECO:0007669"/>
    <property type="project" value="UniProtKB-KW"/>
</dbReference>
<organism evidence="24 25">
    <name type="scientific">Marinobacter lutaoensis</name>
    <dbReference type="NCBI Taxonomy" id="135739"/>
    <lineage>
        <taxon>Bacteria</taxon>
        <taxon>Pseudomonadati</taxon>
        <taxon>Pseudomonadota</taxon>
        <taxon>Gammaproteobacteria</taxon>
        <taxon>Pseudomonadales</taxon>
        <taxon>Marinobacteraceae</taxon>
        <taxon>Marinobacter</taxon>
    </lineage>
</organism>
<evidence type="ECO:0000256" key="5">
    <source>
        <dbReference type="ARBA" id="ARBA00022475"/>
    </source>
</evidence>
<feature type="domain" description="Cytochrome c" evidence="23">
    <location>
        <begin position="126"/>
        <end position="207"/>
    </location>
</feature>
<keyword evidence="18 19" id="KW-0472">Membrane</keyword>
<evidence type="ECO:0000259" key="23">
    <source>
        <dbReference type="PROSITE" id="PS51007"/>
    </source>
</evidence>
<evidence type="ECO:0000256" key="11">
    <source>
        <dbReference type="ARBA" id="ARBA00022737"/>
    </source>
</evidence>
<comment type="similarity">
    <text evidence="3 19">Belongs to the CcoP / FixP family.</text>
</comment>
<keyword evidence="5 19" id="KW-1003">Cell membrane</keyword>
<evidence type="ECO:0000256" key="6">
    <source>
        <dbReference type="ARBA" id="ARBA00022519"/>
    </source>
</evidence>
<evidence type="ECO:0000256" key="7">
    <source>
        <dbReference type="ARBA" id="ARBA00022617"/>
    </source>
</evidence>
<dbReference type="SUPFAM" id="SSF46626">
    <property type="entry name" value="Cytochrome c"/>
    <property type="match status" value="2"/>
</dbReference>
<comment type="pathway">
    <text evidence="2 19">Energy metabolism; oxidative phosphorylation.</text>
</comment>
<feature type="binding site" description="axial binding residue" evidence="20">
    <location>
        <position position="272"/>
    </location>
    <ligand>
        <name>heme c</name>
        <dbReference type="ChEBI" id="CHEBI:61717"/>
        <label>1</label>
    </ligand>
    <ligandPart>
        <name>Fe</name>
        <dbReference type="ChEBI" id="CHEBI:18248"/>
    </ligandPart>
</feature>
<keyword evidence="17 19" id="KW-0406">Ion transport</keyword>
<dbReference type="GO" id="GO:0009055">
    <property type="term" value="F:electron transfer activity"/>
    <property type="evidence" value="ECO:0007669"/>
    <property type="project" value="InterPro"/>
</dbReference>
<dbReference type="RefSeq" id="WP_076722814.1">
    <property type="nucleotide sequence ID" value="NZ_MSCW01000001.1"/>
</dbReference>
<dbReference type="PIRSF" id="PIRSF000006">
    <property type="entry name" value="Cbb3-Cox_fixP"/>
    <property type="match status" value="1"/>
</dbReference>
<dbReference type="OrthoDB" id="9811281at2"/>
<dbReference type="InterPro" id="IPR038414">
    <property type="entry name" value="CcoP_N_sf"/>
</dbReference>
<keyword evidence="10 19" id="KW-0479">Metal-binding</keyword>
<keyword evidence="13 19" id="KW-0249">Electron transport</keyword>
<dbReference type="InterPro" id="IPR008168">
    <property type="entry name" value="Cyt_C_IC"/>
</dbReference>
<evidence type="ECO:0000256" key="14">
    <source>
        <dbReference type="ARBA" id="ARBA00022989"/>
    </source>
</evidence>
<keyword evidence="6 19" id="KW-0997">Cell inner membrane</keyword>
<evidence type="ECO:0000313" key="24">
    <source>
        <dbReference type="EMBL" id="ONF45321.1"/>
    </source>
</evidence>
<dbReference type="GO" id="GO:0006119">
    <property type="term" value="P:oxidative phosphorylation"/>
    <property type="evidence" value="ECO:0007669"/>
    <property type="project" value="UniProtKB-UniPathway"/>
</dbReference>
<keyword evidence="12 19" id="KW-0375">Hydrogen ion transport</keyword>
<keyword evidence="9 22" id="KW-0812">Transmembrane</keyword>
<dbReference type="PANTHER" id="PTHR33751">
    <property type="entry name" value="CBB3-TYPE CYTOCHROME C OXIDASE SUBUNIT FIXP"/>
    <property type="match status" value="1"/>
</dbReference>
<dbReference type="PRINTS" id="PR00605">
    <property type="entry name" value="CYTCHROMECIC"/>
</dbReference>
<dbReference type="Pfam" id="PF14715">
    <property type="entry name" value="FixP_N"/>
    <property type="match status" value="1"/>
</dbReference>
<evidence type="ECO:0000256" key="22">
    <source>
        <dbReference type="SAM" id="Phobius"/>
    </source>
</evidence>
<evidence type="ECO:0000256" key="19">
    <source>
        <dbReference type="PIRNR" id="PIRNR000006"/>
    </source>
</evidence>
<dbReference type="Proteomes" id="UP000189339">
    <property type="component" value="Unassembled WGS sequence"/>
</dbReference>
<dbReference type="PANTHER" id="PTHR33751:SF1">
    <property type="entry name" value="CBB3-TYPE CYTOCHROME C OXIDASE SUBUNIT FIXP"/>
    <property type="match status" value="1"/>
</dbReference>
<reference evidence="24 25" key="1">
    <citation type="submission" date="2016-12" db="EMBL/GenBank/DDBJ databases">
        <title>Marinobacter lutaoensis whole genome sequencing.</title>
        <authorList>
            <person name="Verma A."/>
            <person name="Krishnamurthi S."/>
        </authorList>
    </citation>
    <scope>NUCLEOTIDE SEQUENCE [LARGE SCALE GENOMIC DNA]</scope>
    <source>
        <strain evidence="24 25">T5054</strain>
    </source>
</reference>
<keyword evidence="11" id="KW-0677">Repeat</keyword>
<evidence type="ECO:0000256" key="15">
    <source>
        <dbReference type="ARBA" id="ARBA00023002"/>
    </source>
</evidence>
<dbReference type="InterPro" id="IPR004678">
    <property type="entry name" value="Cyt_c_oxidase_cbb3_su3"/>
</dbReference>
<comment type="cofactor">
    <cofactor evidence="19 21">
        <name>heme c</name>
        <dbReference type="ChEBI" id="CHEBI:61717"/>
    </cofactor>
    <text evidence="19 21">Binds 2 heme C groups per subunit.</text>
</comment>
<evidence type="ECO:0000256" key="21">
    <source>
        <dbReference type="PIRSR" id="PIRSR000006-2"/>
    </source>
</evidence>
<proteinExistence type="inferred from homology"/>
<dbReference type="NCBIfam" id="TIGR00782">
    <property type="entry name" value="ccoP"/>
    <property type="match status" value="1"/>
</dbReference>
<dbReference type="UniPathway" id="UPA00705"/>